<dbReference type="InterPro" id="IPR011008">
    <property type="entry name" value="Dimeric_a/b-barrel"/>
</dbReference>
<dbReference type="EMBL" id="SNYJ01000001">
    <property type="protein sequence ID" value="TDQ42652.1"/>
    <property type="molecule type" value="Genomic_DNA"/>
</dbReference>
<dbReference type="PANTHER" id="PTHR34389">
    <property type="entry name" value="L-RHAMNOSE MUTAROTASE"/>
    <property type="match status" value="1"/>
</dbReference>
<keyword evidence="2" id="KW-1185">Reference proteome</keyword>
<dbReference type="Proteomes" id="UP000295632">
    <property type="component" value="Unassembled WGS sequence"/>
</dbReference>
<reference evidence="1 2" key="1">
    <citation type="submission" date="2019-03" db="EMBL/GenBank/DDBJ databases">
        <title>Genomic Encyclopedia of Type Strains, Phase IV (KMG-IV): sequencing the most valuable type-strain genomes for metagenomic binning, comparative biology and taxonomic classification.</title>
        <authorList>
            <person name="Goeker M."/>
        </authorList>
    </citation>
    <scope>NUCLEOTIDE SEQUENCE [LARGE SCALE GENOMIC DNA]</scope>
    <source>
        <strain evidence="1 2">DSM 28697</strain>
    </source>
</reference>
<evidence type="ECO:0000313" key="1">
    <source>
        <dbReference type="EMBL" id="TDQ42652.1"/>
    </source>
</evidence>
<gene>
    <name evidence="1" type="ORF">EV213_10181</name>
</gene>
<dbReference type="GO" id="GO:0019301">
    <property type="term" value="P:rhamnose catabolic process"/>
    <property type="evidence" value="ECO:0007669"/>
    <property type="project" value="TreeGrafter"/>
</dbReference>
<dbReference type="OrthoDB" id="9799608at2"/>
<dbReference type="GO" id="GO:0016857">
    <property type="term" value="F:racemase and epimerase activity, acting on carbohydrates and derivatives"/>
    <property type="evidence" value="ECO:0007669"/>
    <property type="project" value="InterPro"/>
</dbReference>
<name>A0A4R6U9Z7_9BACI</name>
<dbReference type="PANTHER" id="PTHR34389:SF2">
    <property type="entry name" value="L-RHAMNOSE MUTAROTASE"/>
    <property type="match status" value="1"/>
</dbReference>
<sequence length="104" mass="12404">MKRYMFIMSCKPGSEVEYEKRHKEVFPEMLEALQRNGFHNYSIFMEGNTLYAYVETNDLEAANKRMEAEPANTKWQSYMSDILEMDENGQPKMKLIQHEVFHLD</sequence>
<proteinExistence type="predicted"/>
<protein>
    <submittedName>
        <fullName evidence="1">L-rhamnose mutarotase</fullName>
    </submittedName>
</protein>
<dbReference type="Gene3D" id="3.30.70.100">
    <property type="match status" value="1"/>
</dbReference>
<evidence type="ECO:0000313" key="2">
    <source>
        <dbReference type="Proteomes" id="UP000295632"/>
    </source>
</evidence>
<comment type="caution">
    <text evidence="1">The sequence shown here is derived from an EMBL/GenBank/DDBJ whole genome shotgun (WGS) entry which is preliminary data.</text>
</comment>
<dbReference type="SUPFAM" id="SSF54909">
    <property type="entry name" value="Dimeric alpha+beta barrel"/>
    <property type="match status" value="1"/>
</dbReference>
<accession>A0A4R6U9Z7</accession>
<dbReference type="Pfam" id="PF05336">
    <property type="entry name" value="rhaM"/>
    <property type="match status" value="1"/>
</dbReference>
<dbReference type="InterPro" id="IPR008000">
    <property type="entry name" value="Rham/fucose_mutarotase"/>
</dbReference>
<dbReference type="RefSeq" id="WP_133578497.1">
    <property type="nucleotide sequence ID" value="NZ_SNYJ01000001.1"/>
</dbReference>
<dbReference type="AlphaFoldDB" id="A0A4R6U9Z7"/>
<organism evidence="1 2">
    <name type="scientific">Aureibacillus halotolerans</name>
    <dbReference type="NCBI Taxonomy" id="1508390"/>
    <lineage>
        <taxon>Bacteria</taxon>
        <taxon>Bacillati</taxon>
        <taxon>Bacillota</taxon>
        <taxon>Bacilli</taxon>
        <taxon>Bacillales</taxon>
        <taxon>Bacillaceae</taxon>
        <taxon>Aureibacillus</taxon>
    </lineage>
</organism>